<dbReference type="GO" id="GO:0009506">
    <property type="term" value="C:plasmodesma"/>
    <property type="evidence" value="ECO:0007669"/>
    <property type="project" value="UniProtKB-SubCell"/>
</dbReference>
<dbReference type="Gene3D" id="3.30.430.20">
    <property type="entry name" value="Gnk2 domain, C-X8-C-X2-C motif"/>
    <property type="match status" value="1"/>
</dbReference>
<keyword evidence="5" id="KW-0965">Cell junction</keyword>
<keyword evidence="2" id="KW-0945">Host-virus interaction</keyword>
<dbReference type="Proteomes" id="UP001497516">
    <property type="component" value="Chromosome 8"/>
</dbReference>
<evidence type="ECO:0000256" key="8">
    <source>
        <dbReference type="ARBA" id="ARBA00038393"/>
    </source>
</evidence>
<evidence type="ECO:0000256" key="5">
    <source>
        <dbReference type="ARBA" id="ARBA00022949"/>
    </source>
</evidence>
<evidence type="ECO:0000256" key="2">
    <source>
        <dbReference type="ARBA" id="ARBA00022581"/>
    </source>
</evidence>
<proteinExistence type="inferred from homology"/>
<comment type="similarity">
    <text evidence="8">Belongs to the cysteine-rich repeat secretory protein family. Plasmodesmata-located proteins (PDLD) subfamily.</text>
</comment>
<dbReference type="InterPro" id="IPR038408">
    <property type="entry name" value="GNK2_sf"/>
</dbReference>
<dbReference type="Pfam" id="PF01657">
    <property type="entry name" value="Stress-antifung"/>
    <property type="match status" value="1"/>
</dbReference>
<keyword evidence="9" id="KW-0812">Transmembrane</keyword>
<accession>A0AAV2GEE3</accession>
<evidence type="ECO:0000259" key="10">
    <source>
        <dbReference type="PROSITE" id="PS51473"/>
    </source>
</evidence>
<dbReference type="AlphaFoldDB" id="A0AAV2GEE3"/>
<gene>
    <name evidence="11" type="ORF">LTRI10_LOCUS48637</name>
</gene>
<comment type="subcellular location">
    <subcellularLocation>
        <location evidence="7">Cell junction</location>
        <location evidence="7">Plasmodesma</location>
    </subcellularLocation>
    <subcellularLocation>
        <location evidence="1">Cell membrane</location>
        <topology evidence="1">Single-pass type I membrane protein</topology>
    </subcellularLocation>
</comment>
<name>A0AAV2GEE3_9ROSI</name>
<keyword evidence="9" id="KW-1133">Transmembrane helix</keyword>
<feature type="transmembrane region" description="Helical" evidence="9">
    <location>
        <begin position="12"/>
        <end position="32"/>
    </location>
</feature>
<organism evidence="11 12">
    <name type="scientific">Linum trigynum</name>
    <dbReference type="NCBI Taxonomy" id="586398"/>
    <lineage>
        <taxon>Eukaryota</taxon>
        <taxon>Viridiplantae</taxon>
        <taxon>Streptophyta</taxon>
        <taxon>Embryophyta</taxon>
        <taxon>Tracheophyta</taxon>
        <taxon>Spermatophyta</taxon>
        <taxon>Magnoliopsida</taxon>
        <taxon>eudicotyledons</taxon>
        <taxon>Gunneridae</taxon>
        <taxon>Pentapetalae</taxon>
        <taxon>rosids</taxon>
        <taxon>fabids</taxon>
        <taxon>Malpighiales</taxon>
        <taxon>Linaceae</taxon>
        <taxon>Linum</taxon>
    </lineage>
</organism>
<keyword evidence="4" id="KW-0677">Repeat</keyword>
<dbReference type="InterPro" id="IPR051378">
    <property type="entry name" value="Cell2Cell_Antifungal"/>
</dbReference>
<dbReference type="PANTHER" id="PTHR32080">
    <property type="entry name" value="ANTIFUNGAL PROTEIN GINKBILOBIN-2-LIKE"/>
    <property type="match status" value="1"/>
</dbReference>
<dbReference type="PROSITE" id="PS51473">
    <property type="entry name" value="GNK2"/>
    <property type="match status" value="1"/>
</dbReference>
<evidence type="ECO:0000256" key="6">
    <source>
        <dbReference type="ARBA" id="ARBA00023157"/>
    </source>
</evidence>
<reference evidence="11 12" key="1">
    <citation type="submission" date="2024-04" db="EMBL/GenBank/DDBJ databases">
        <authorList>
            <person name="Fracassetti M."/>
        </authorList>
    </citation>
    <scope>NUCLEOTIDE SEQUENCE [LARGE SCALE GENOMIC DNA]</scope>
</reference>
<feature type="domain" description="Gnk2-homologous" evidence="10">
    <location>
        <begin position="37"/>
        <end position="138"/>
    </location>
</feature>
<dbReference type="GO" id="GO:0005886">
    <property type="term" value="C:plasma membrane"/>
    <property type="evidence" value="ECO:0007669"/>
    <property type="project" value="UniProtKB-SubCell"/>
</dbReference>
<dbReference type="EMBL" id="OZ034821">
    <property type="protein sequence ID" value="CAL1409106.1"/>
    <property type="molecule type" value="Genomic_DNA"/>
</dbReference>
<evidence type="ECO:0000256" key="3">
    <source>
        <dbReference type="ARBA" id="ARBA00022729"/>
    </source>
</evidence>
<evidence type="ECO:0000256" key="9">
    <source>
        <dbReference type="SAM" id="Phobius"/>
    </source>
</evidence>
<keyword evidence="12" id="KW-1185">Reference proteome</keyword>
<keyword evidence="9" id="KW-0472">Membrane</keyword>
<evidence type="ECO:0000313" key="12">
    <source>
        <dbReference type="Proteomes" id="UP001497516"/>
    </source>
</evidence>
<sequence length="142" mass="15401">MKINLHTTATSFPLVVLIASLIFSDGILFVVAKGYNIDKIGSGCGKQRDTSNEMRLQALHSIDSAILAVVSGSPNACGKAPDSTIYAAANCARALSDEECKLCLYNAQFRVVDAECKHLFGGWLVLKDCYVRYDADTAFCRQ</sequence>
<dbReference type="PANTHER" id="PTHR32080:SF27">
    <property type="entry name" value="OS01G0548750 PROTEIN"/>
    <property type="match status" value="1"/>
</dbReference>
<evidence type="ECO:0000313" key="11">
    <source>
        <dbReference type="EMBL" id="CAL1409106.1"/>
    </source>
</evidence>
<evidence type="ECO:0000256" key="1">
    <source>
        <dbReference type="ARBA" id="ARBA00004251"/>
    </source>
</evidence>
<protein>
    <recommendedName>
        <fullName evidence="10">Gnk2-homologous domain-containing protein</fullName>
    </recommendedName>
</protein>
<keyword evidence="6" id="KW-1015">Disulfide bond</keyword>
<keyword evidence="3" id="KW-0732">Signal</keyword>
<evidence type="ECO:0000256" key="4">
    <source>
        <dbReference type="ARBA" id="ARBA00022737"/>
    </source>
</evidence>
<evidence type="ECO:0000256" key="7">
    <source>
        <dbReference type="ARBA" id="ARBA00024184"/>
    </source>
</evidence>
<dbReference type="InterPro" id="IPR002902">
    <property type="entry name" value="GNK2"/>
</dbReference>